<dbReference type="OrthoDB" id="10064411at2759"/>
<dbReference type="GO" id="GO:0005739">
    <property type="term" value="C:mitochondrion"/>
    <property type="evidence" value="ECO:0007669"/>
    <property type="project" value="TreeGrafter"/>
</dbReference>
<reference evidence="2 3" key="1">
    <citation type="submission" date="2014-04" db="EMBL/GenBank/DDBJ databases">
        <authorList>
            <consortium name="DOE Joint Genome Institute"/>
            <person name="Kuo A."/>
            <person name="Kohler A."/>
            <person name="Nagy L.G."/>
            <person name="Floudas D."/>
            <person name="Copeland A."/>
            <person name="Barry K.W."/>
            <person name="Cichocki N."/>
            <person name="Veneault-Fourrey C."/>
            <person name="LaButti K."/>
            <person name="Lindquist E.A."/>
            <person name="Lipzen A."/>
            <person name="Lundell T."/>
            <person name="Morin E."/>
            <person name="Murat C."/>
            <person name="Sun H."/>
            <person name="Tunlid A."/>
            <person name="Henrissat B."/>
            <person name="Grigoriev I.V."/>
            <person name="Hibbett D.S."/>
            <person name="Martin F."/>
            <person name="Nordberg H.P."/>
            <person name="Cantor M.N."/>
            <person name="Hua S.X."/>
        </authorList>
    </citation>
    <scope>NUCLEOTIDE SEQUENCE [LARGE SCALE GENOMIC DNA]</scope>
    <source>
        <strain evidence="2 3">LaAM-08-1</strain>
    </source>
</reference>
<dbReference type="InterPro" id="IPR019180">
    <property type="entry name" value="Oxidoreductase-like_N"/>
</dbReference>
<name>A0A0C9WU00_9AGAR</name>
<gene>
    <name evidence="2" type="ORF">K443DRAFT_685675</name>
</gene>
<evidence type="ECO:0000313" key="2">
    <source>
        <dbReference type="EMBL" id="KIJ91878.1"/>
    </source>
</evidence>
<dbReference type="AlphaFoldDB" id="A0A0C9WU00"/>
<reference evidence="3" key="2">
    <citation type="submission" date="2015-01" db="EMBL/GenBank/DDBJ databases">
        <title>Evolutionary Origins and Diversification of the Mycorrhizal Mutualists.</title>
        <authorList>
            <consortium name="DOE Joint Genome Institute"/>
            <consortium name="Mycorrhizal Genomics Consortium"/>
            <person name="Kohler A."/>
            <person name="Kuo A."/>
            <person name="Nagy L.G."/>
            <person name="Floudas D."/>
            <person name="Copeland A."/>
            <person name="Barry K.W."/>
            <person name="Cichocki N."/>
            <person name="Veneault-Fourrey C."/>
            <person name="LaButti K."/>
            <person name="Lindquist E.A."/>
            <person name="Lipzen A."/>
            <person name="Lundell T."/>
            <person name="Morin E."/>
            <person name="Murat C."/>
            <person name="Riley R."/>
            <person name="Ohm R."/>
            <person name="Sun H."/>
            <person name="Tunlid A."/>
            <person name="Henrissat B."/>
            <person name="Grigoriev I.V."/>
            <person name="Hibbett D.S."/>
            <person name="Martin F."/>
        </authorList>
    </citation>
    <scope>NUCLEOTIDE SEQUENCE [LARGE SCALE GENOMIC DNA]</scope>
    <source>
        <strain evidence="3">LaAM-08-1</strain>
    </source>
</reference>
<dbReference type="STRING" id="1095629.A0A0C9WU00"/>
<protein>
    <submittedName>
        <fullName evidence="2">Unplaced genomic scaffold K443scaffold_422, whole genome shotgun sequence</fullName>
    </submittedName>
</protein>
<dbReference type="Proteomes" id="UP000054477">
    <property type="component" value="Unassembled WGS sequence"/>
</dbReference>
<evidence type="ECO:0000313" key="3">
    <source>
        <dbReference type="Proteomes" id="UP000054477"/>
    </source>
</evidence>
<keyword evidence="3" id="KW-1185">Reference proteome</keyword>
<organism evidence="2 3">
    <name type="scientific">Laccaria amethystina LaAM-08-1</name>
    <dbReference type="NCBI Taxonomy" id="1095629"/>
    <lineage>
        <taxon>Eukaryota</taxon>
        <taxon>Fungi</taxon>
        <taxon>Dikarya</taxon>
        <taxon>Basidiomycota</taxon>
        <taxon>Agaricomycotina</taxon>
        <taxon>Agaricomycetes</taxon>
        <taxon>Agaricomycetidae</taxon>
        <taxon>Agaricales</taxon>
        <taxon>Agaricineae</taxon>
        <taxon>Hydnangiaceae</taxon>
        <taxon>Laccaria</taxon>
    </lineage>
</organism>
<feature type="domain" description="Oxidoreductase-like" evidence="1">
    <location>
        <begin position="99"/>
        <end position="143"/>
    </location>
</feature>
<proteinExistence type="predicted"/>
<dbReference type="Pfam" id="PF09791">
    <property type="entry name" value="Oxidored-like"/>
    <property type="match status" value="1"/>
</dbReference>
<dbReference type="PANTHER" id="PTHR21193">
    <property type="entry name" value="OXIDOREDUCTASE-LIKE DOMAIN-CONTAINING PROTEIN 1"/>
    <property type="match status" value="1"/>
</dbReference>
<dbReference type="HOGENOM" id="CLU_092489_1_0_1"/>
<dbReference type="PANTHER" id="PTHR21193:SF3">
    <property type="entry name" value="OXIDOREDUCTASE-LIKE DOMAIN-CONTAINING PROTEIN 1"/>
    <property type="match status" value="1"/>
</dbReference>
<accession>A0A0C9WU00</accession>
<evidence type="ECO:0000259" key="1">
    <source>
        <dbReference type="Pfam" id="PF09791"/>
    </source>
</evidence>
<dbReference type="EMBL" id="KN838957">
    <property type="protein sequence ID" value="KIJ91878.1"/>
    <property type="molecule type" value="Genomic_DNA"/>
</dbReference>
<sequence length="199" mass="22668">MFLTPRTRTLPILHLPTRSLILRTPQTRSITSRSTKDEINRLKKPYRGGRNLSERHRTLERALRGKEAFARGKEELARLVPIISNSAQDANLRKESVETFHGFVVPQGPKPPADDECCMSGCIVCVYDLYEESLASYEDSITTLRESLGALGIPPDTWPVNIRPDVKKSTPESRKAVIFNTFEEMERKLKEKKEVDEKS</sequence>
<dbReference type="InterPro" id="IPR039251">
    <property type="entry name" value="OXLD1"/>
</dbReference>